<dbReference type="InterPro" id="IPR013087">
    <property type="entry name" value="Znf_C2H2_type"/>
</dbReference>
<feature type="region of interest" description="Disordered" evidence="1">
    <location>
        <begin position="122"/>
        <end position="142"/>
    </location>
</feature>
<evidence type="ECO:0000259" key="2">
    <source>
        <dbReference type="Pfam" id="PF12874"/>
    </source>
</evidence>
<evidence type="ECO:0000313" key="3">
    <source>
        <dbReference type="EMBL" id="CRK13355.1"/>
    </source>
</evidence>
<protein>
    <recommendedName>
        <fullName evidence="2">C2H2-type domain-containing protein</fullName>
    </recommendedName>
</protein>
<dbReference type="Gene3D" id="3.30.160.60">
    <property type="entry name" value="Classic Zinc Finger"/>
    <property type="match status" value="1"/>
</dbReference>
<organism evidence="3 4">
    <name type="scientific">Verticillium longisporum</name>
    <name type="common">Verticillium dahliae var. longisporum</name>
    <dbReference type="NCBI Taxonomy" id="100787"/>
    <lineage>
        <taxon>Eukaryota</taxon>
        <taxon>Fungi</taxon>
        <taxon>Dikarya</taxon>
        <taxon>Ascomycota</taxon>
        <taxon>Pezizomycotina</taxon>
        <taxon>Sordariomycetes</taxon>
        <taxon>Hypocreomycetidae</taxon>
        <taxon>Glomerellales</taxon>
        <taxon>Plectosphaerellaceae</taxon>
        <taxon>Verticillium</taxon>
    </lineage>
</organism>
<dbReference type="AlphaFoldDB" id="A0A0G4KVD1"/>
<dbReference type="SUPFAM" id="SSF57667">
    <property type="entry name" value="beta-beta-alpha zinc fingers"/>
    <property type="match status" value="1"/>
</dbReference>
<name>A0A0G4KVD1_VERLO</name>
<dbReference type="Proteomes" id="UP000045706">
    <property type="component" value="Unassembled WGS sequence"/>
</dbReference>
<sequence length="142" mass="15953">MHELGEWVDSLEEYLPEAEDLNRRRHNVLEINGSKVPTPEPVGLSPLARKVLETETAGRTPCQKTCQLCQVTCTTEQDWKKHMRSKRHHAIARRTKRRALVVVEPEARPEARPEKEAEVAIAAESRDSSPEIGLSAFGLPAP</sequence>
<gene>
    <name evidence="3" type="ORF">BN1723_009996</name>
</gene>
<proteinExistence type="predicted"/>
<reference evidence="4" key="1">
    <citation type="submission" date="2015-05" db="EMBL/GenBank/DDBJ databases">
        <authorList>
            <person name="Fogelqvist Johan"/>
        </authorList>
    </citation>
    <scope>NUCLEOTIDE SEQUENCE [LARGE SCALE GENOMIC DNA]</scope>
</reference>
<evidence type="ECO:0000256" key="1">
    <source>
        <dbReference type="SAM" id="MobiDB-lite"/>
    </source>
</evidence>
<dbReference type="EMBL" id="CVQI01004002">
    <property type="protein sequence ID" value="CRK13355.1"/>
    <property type="molecule type" value="Genomic_DNA"/>
</dbReference>
<feature type="domain" description="C2H2-type" evidence="2">
    <location>
        <begin position="65"/>
        <end position="88"/>
    </location>
</feature>
<dbReference type="Pfam" id="PF12874">
    <property type="entry name" value="zf-met"/>
    <property type="match status" value="1"/>
</dbReference>
<evidence type="ECO:0000313" key="4">
    <source>
        <dbReference type="Proteomes" id="UP000045706"/>
    </source>
</evidence>
<accession>A0A0G4KVD1</accession>
<dbReference type="InterPro" id="IPR036236">
    <property type="entry name" value="Znf_C2H2_sf"/>
</dbReference>